<dbReference type="AlphaFoldDB" id="A0AAD7RSR8"/>
<dbReference type="InterPro" id="IPR004244">
    <property type="entry name" value="Transposase_22"/>
</dbReference>
<evidence type="ECO:0000313" key="2">
    <source>
        <dbReference type="Proteomes" id="UP001221898"/>
    </source>
</evidence>
<accession>A0AAD7RSR8</accession>
<name>A0AAD7RSR8_9TELE</name>
<dbReference type="PANTHER" id="PTHR11505">
    <property type="entry name" value="L1 TRANSPOSABLE ELEMENT-RELATED"/>
    <property type="match status" value="1"/>
</dbReference>
<proteinExistence type="predicted"/>
<dbReference type="Proteomes" id="UP001221898">
    <property type="component" value="Unassembled WGS sequence"/>
</dbReference>
<keyword evidence="2" id="KW-1185">Reference proteome</keyword>
<dbReference type="EMBL" id="JAINUG010000179">
    <property type="protein sequence ID" value="KAJ8389657.1"/>
    <property type="molecule type" value="Genomic_DNA"/>
</dbReference>
<protein>
    <submittedName>
        <fullName evidence="1">Uncharacterized protein</fullName>
    </submittedName>
</protein>
<organism evidence="1 2">
    <name type="scientific">Aldrovandia affinis</name>
    <dbReference type="NCBI Taxonomy" id="143900"/>
    <lineage>
        <taxon>Eukaryota</taxon>
        <taxon>Metazoa</taxon>
        <taxon>Chordata</taxon>
        <taxon>Craniata</taxon>
        <taxon>Vertebrata</taxon>
        <taxon>Euteleostomi</taxon>
        <taxon>Actinopterygii</taxon>
        <taxon>Neopterygii</taxon>
        <taxon>Teleostei</taxon>
        <taxon>Notacanthiformes</taxon>
        <taxon>Halosauridae</taxon>
        <taxon>Aldrovandia</taxon>
    </lineage>
</organism>
<comment type="caution">
    <text evidence="1">The sequence shown here is derived from an EMBL/GenBank/DDBJ whole genome shotgun (WGS) entry which is preliminary data.</text>
</comment>
<reference evidence="1" key="1">
    <citation type="journal article" date="2023" name="Science">
        <title>Genome structures resolve the early diversification of teleost fishes.</title>
        <authorList>
            <person name="Parey E."/>
            <person name="Louis A."/>
            <person name="Montfort J."/>
            <person name="Bouchez O."/>
            <person name="Roques C."/>
            <person name="Iampietro C."/>
            <person name="Lluch J."/>
            <person name="Castinel A."/>
            <person name="Donnadieu C."/>
            <person name="Desvignes T."/>
            <person name="Floi Bucao C."/>
            <person name="Jouanno E."/>
            <person name="Wen M."/>
            <person name="Mejri S."/>
            <person name="Dirks R."/>
            <person name="Jansen H."/>
            <person name="Henkel C."/>
            <person name="Chen W.J."/>
            <person name="Zahm M."/>
            <person name="Cabau C."/>
            <person name="Klopp C."/>
            <person name="Thompson A.W."/>
            <person name="Robinson-Rechavi M."/>
            <person name="Braasch I."/>
            <person name="Lecointre G."/>
            <person name="Bobe J."/>
            <person name="Postlethwait J.H."/>
            <person name="Berthelot C."/>
            <person name="Roest Crollius H."/>
            <person name="Guiguen Y."/>
        </authorList>
    </citation>
    <scope>NUCLEOTIDE SEQUENCE</scope>
    <source>
        <strain evidence="1">NC1722</strain>
    </source>
</reference>
<sequence>MDLETENVWLVKDVEKRGKQWEDLQRVVQDVTNRGRRLNLRLVSLKECLENGRPREYVIRIISEALGVDFAENELRQMHRCLELTPDKSQAPRLTVMHFHSYLERERFLVAVREMYRDNRKKKWQGCIIDLSSDMIKDVANKRRKFTEHRKRLHELDVLYSGPPSVLLER</sequence>
<gene>
    <name evidence="1" type="ORF">AAFF_G00115330</name>
</gene>
<dbReference type="Gene3D" id="3.30.70.1820">
    <property type="entry name" value="L1 transposable element, RRM domain"/>
    <property type="match status" value="1"/>
</dbReference>
<evidence type="ECO:0000313" key="1">
    <source>
        <dbReference type="EMBL" id="KAJ8389657.1"/>
    </source>
</evidence>